<feature type="compositionally biased region" description="Basic and acidic residues" evidence="2">
    <location>
        <begin position="723"/>
        <end position="735"/>
    </location>
</feature>
<feature type="compositionally biased region" description="Polar residues" evidence="2">
    <location>
        <begin position="884"/>
        <end position="893"/>
    </location>
</feature>
<dbReference type="PANTHER" id="PTHR14445">
    <property type="entry name" value="GRB10 INTERACTING GYF PROTEIN"/>
    <property type="match status" value="1"/>
</dbReference>
<dbReference type="Proteomes" id="UP000693981">
    <property type="component" value="Unassembled WGS sequence"/>
</dbReference>
<reference evidence="4" key="1">
    <citation type="submission" date="2021-02" db="EMBL/GenBank/DDBJ databases">
        <authorList>
            <person name="Palmer J.M."/>
        </authorList>
    </citation>
    <scope>NUCLEOTIDE SEQUENCE</scope>
    <source>
        <strain evidence="4">SCRP23</strain>
    </source>
</reference>
<dbReference type="Pfam" id="PF02213">
    <property type="entry name" value="GYF"/>
    <property type="match status" value="1"/>
</dbReference>
<protein>
    <recommendedName>
        <fullName evidence="3">GYF domain-containing protein</fullName>
    </recommendedName>
</protein>
<feature type="compositionally biased region" description="Polar residues" evidence="2">
    <location>
        <begin position="1086"/>
        <end position="1098"/>
    </location>
</feature>
<evidence type="ECO:0000256" key="2">
    <source>
        <dbReference type="SAM" id="MobiDB-lite"/>
    </source>
</evidence>
<dbReference type="InterPro" id="IPR003169">
    <property type="entry name" value="GYF"/>
</dbReference>
<feature type="compositionally biased region" description="Basic residues" evidence="2">
    <location>
        <begin position="1071"/>
        <end position="1082"/>
    </location>
</feature>
<feature type="compositionally biased region" description="Acidic residues" evidence="2">
    <location>
        <begin position="242"/>
        <end position="252"/>
    </location>
</feature>
<dbReference type="AlphaFoldDB" id="A0A8T1X561"/>
<feature type="compositionally biased region" description="Polar residues" evidence="2">
    <location>
        <begin position="661"/>
        <end position="672"/>
    </location>
</feature>
<feature type="compositionally biased region" description="Basic and acidic residues" evidence="2">
    <location>
        <begin position="895"/>
        <end position="912"/>
    </location>
</feature>
<feature type="region of interest" description="Disordered" evidence="2">
    <location>
        <begin position="1071"/>
        <end position="1121"/>
    </location>
</feature>
<feature type="region of interest" description="Disordered" evidence="2">
    <location>
        <begin position="1"/>
        <end position="124"/>
    </location>
</feature>
<dbReference type="PANTHER" id="PTHR14445:SF36">
    <property type="entry name" value="FI03272P-RELATED"/>
    <property type="match status" value="1"/>
</dbReference>
<feature type="compositionally biased region" description="Low complexity" evidence="2">
    <location>
        <begin position="23"/>
        <end position="44"/>
    </location>
</feature>
<sequence length="1121" mass="123171">MSSSPTNDDDFVTKTTKHRKKAQAQAAATAGSTNTSSSTSSGNSDAKKPPVASNGSAAASNISLRPRTMFAMKGRGRTESEGSQYRPQWSKDGEGFVSGAGGSASFKDAAAGDAEHRGERRKSKVLRYTKEELLALHFTTTEMPSFPPETMVASEHCLPPVSTLPFDYEEIYKQWSLNRNRGRGRGRGNAAQGGTQNTRGHQERRGDGKWEDNDNSKQRGEEHRHTEKGETWERGVRVTEESQGDDVWDDVLEPGADSNEMDLSSMAEAAEKFRREMDAMREELEGPKPNPDDMKDDLDAFDKKLEDAAAAGQFEDSDNEEVQWDEPLEKSDASDPLEGQHQTTNLLGRQSSGSHLFDALEPTGDQFVLEEKSSFSLSSLQANEELPGLSSLRLEVEDEWFYLDPQGLQQGPFKTAEMREWFEAGYFKPHLPIRFGREGAFAALANQFVNGQMPFSGPPPRMSPDIGAMHIDPRQSEHQRLIELQQQQQRQQQQQQQQMLQLQQQQQQEQQRMLQLNQEEKIRIEMQRLEMARQQQQTQLYHQQQMLQHQQEQQRQQHQQQMLLQQQSSWQRSQREGIMSALGMFGGNQENNIGAGDNFRSDGMQLQFQSDFRTQHQLNLQNQQSLDQNAIFLNDEGQRRDQAFWPSTSPDAGRLSGVDTAPSSLGSLQQARPESPTAPETAQPPATNSPVTDAWGTRPMSPQLPSQTLHEIQDEEKRLAADKVRSSLGGDRESGHSQSFSGSGASREQFKEGPSAKSPVKDKNDLSNQKKVASPTKKNGKQGVKNEANAWTTSAATPSSSKSLKDIQREEQREMRSQMDDDNSGTTNLAQMGAQLKMMLGVDSLAAAPDTQPAPTPEATPSAPRAPAPAAAPVTSPWGAPATVSKSTTASKKQSMRDILAEEERMAQERAKANANAPTSSHWMNVVAGNTAPTPALPKPSRSVLGPVPASVLKSRQQIRAANGAPKPSPPKPESDASFWNFGAAQSAGADFAAASSSSNAGSGNAFGSSASSEFMAWATKQLQTIDSNANVTLLEYCASVEDPGEIREYLAAYLGSTPRVSAFATEFIQRKKTQHSGKKSPVHQDAQQRASETGSSNKRGKRRTKGQKIDPSLLNYSVGS</sequence>
<accession>A0A8T1X561</accession>
<feature type="coiled-coil region" evidence="1">
    <location>
        <begin position="474"/>
        <end position="539"/>
    </location>
</feature>
<feature type="compositionally biased region" description="Low complexity" evidence="2">
    <location>
        <begin position="859"/>
        <end position="877"/>
    </location>
</feature>
<dbReference type="InterPro" id="IPR051640">
    <property type="entry name" value="GRB10-interact_GYF"/>
</dbReference>
<gene>
    <name evidence="4" type="ORF">PHYBOEH_002391</name>
</gene>
<feature type="region of interest" description="Disordered" evidence="2">
    <location>
        <begin position="843"/>
        <end position="947"/>
    </location>
</feature>
<evidence type="ECO:0000313" key="4">
    <source>
        <dbReference type="EMBL" id="KAG7401207.1"/>
    </source>
</evidence>
<dbReference type="EMBL" id="JAGDFL010000016">
    <property type="protein sequence ID" value="KAG7401207.1"/>
    <property type="molecule type" value="Genomic_DNA"/>
</dbReference>
<dbReference type="SMART" id="SM00444">
    <property type="entry name" value="GYF"/>
    <property type="match status" value="1"/>
</dbReference>
<evidence type="ECO:0000256" key="1">
    <source>
        <dbReference type="SAM" id="Coils"/>
    </source>
</evidence>
<dbReference type="OrthoDB" id="48509at2759"/>
<evidence type="ECO:0000313" key="5">
    <source>
        <dbReference type="Proteomes" id="UP000693981"/>
    </source>
</evidence>
<organism evidence="4 5">
    <name type="scientific">Phytophthora boehmeriae</name>
    <dbReference type="NCBI Taxonomy" id="109152"/>
    <lineage>
        <taxon>Eukaryota</taxon>
        <taxon>Sar</taxon>
        <taxon>Stramenopiles</taxon>
        <taxon>Oomycota</taxon>
        <taxon>Peronosporomycetes</taxon>
        <taxon>Peronosporales</taxon>
        <taxon>Peronosporaceae</taxon>
        <taxon>Phytophthora</taxon>
    </lineage>
</organism>
<feature type="compositionally biased region" description="Basic and acidic residues" evidence="2">
    <location>
        <begin position="200"/>
        <end position="240"/>
    </location>
</feature>
<feature type="domain" description="GYF" evidence="3">
    <location>
        <begin position="397"/>
        <end position="445"/>
    </location>
</feature>
<keyword evidence="1" id="KW-0175">Coiled coil</keyword>
<name>A0A8T1X561_9STRA</name>
<keyword evidence="5" id="KW-1185">Reference proteome</keyword>
<feature type="compositionally biased region" description="Low complexity" evidence="2">
    <location>
        <begin position="188"/>
        <end position="197"/>
    </location>
</feature>
<feature type="compositionally biased region" description="Low complexity" evidence="2">
    <location>
        <begin position="790"/>
        <end position="802"/>
    </location>
</feature>
<feature type="compositionally biased region" description="Polar residues" evidence="2">
    <location>
        <begin position="736"/>
        <end position="746"/>
    </location>
</feature>
<dbReference type="CDD" id="cd00072">
    <property type="entry name" value="GYF"/>
    <property type="match status" value="1"/>
</dbReference>
<feature type="compositionally biased region" description="Low complexity" evidence="2">
    <location>
        <begin position="673"/>
        <end position="686"/>
    </location>
</feature>
<comment type="caution">
    <text evidence="4">The sequence shown here is derived from an EMBL/GenBank/DDBJ whole genome shotgun (WGS) entry which is preliminary data.</text>
</comment>
<evidence type="ECO:0000259" key="3">
    <source>
        <dbReference type="PROSITE" id="PS50829"/>
    </source>
</evidence>
<feature type="region of interest" description="Disordered" evidence="2">
    <location>
        <begin position="723"/>
        <end position="831"/>
    </location>
</feature>
<feature type="compositionally biased region" description="Low complexity" evidence="2">
    <location>
        <begin position="52"/>
        <end position="63"/>
    </location>
</feature>
<dbReference type="GO" id="GO:0005829">
    <property type="term" value="C:cytosol"/>
    <property type="evidence" value="ECO:0007669"/>
    <property type="project" value="TreeGrafter"/>
</dbReference>
<feature type="region of interest" description="Disordered" evidence="2">
    <location>
        <begin position="179"/>
        <end position="263"/>
    </location>
</feature>
<feature type="region of interest" description="Disordered" evidence="2">
    <location>
        <begin position="641"/>
        <end position="705"/>
    </location>
</feature>
<dbReference type="PROSITE" id="PS50829">
    <property type="entry name" value="GYF"/>
    <property type="match status" value="1"/>
</dbReference>
<feature type="compositionally biased region" description="Basic and acidic residues" evidence="2">
    <location>
        <begin position="803"/>
        <end position="819"/>
    </location>
</feature>
<proteinExistence type="predicted"/>